<feature type="compositionally biased region" description="Basic and acidic residues" evidence="1">
    <location>
        <begin position="368"/>
        <end position="383"/>
    </location>
</feature>
<sequence length="405" mass="44231">SVGETRGSDGSFGSIDDVDRWIRQVSDGSSSWKEKANLALLMMLGGGGGGGGGGVESHVGHSVTHTGQLAGRPQRADRSIQCYFCGVTCTDAQQTGEEREREGERDSLSLSPATDGNHYRNPSTKRTGSGEEEKEKEKEEEEGRKSTHRSIKVVRFLKKQNWWLNRAVNAQQVLISQLSEMVSRQQKEFLDLQGAYLTKMGFQIPELVIGEVERKGEEREEERAKEDQEEEQEEEEEEEEEEDKKKKRVRKKGLSGAAQVPPRGSKAHRLIDPDDNQPQLDSSKVHRGGGGGGREKAEREQRKGGGELGRGKADREQRGDGANGYNPVRSRPLDLAANLTAAAAGSATRNSRVSSSFTYAAAAVGGKSKPERSRSAQQKHPDSGFDALSVGLATGRRFVGKWGKG</sequence>
<evidence type="ECO:0000313" key="3">
    <source>
        <dbReference type="Proteomes" id="UP000265515"/>
    </source>
</evidence>
<accession>A0A388JKP8</accession>
<dbReference type="Proteomes" id="UP000265515">
    <property type="component" value="Unassembled WGS sequence"/>
</dbReference>
<dbReference type="Gramene" id="GBG45351">
    <property type="protein sequence ID" value="GBG45351"/>
    <property type="gene ID" value="CBR_g78757"/>
</dbReference>
<organism evidence="2 3">
    <name type="scientific">Chara braunii</name>
    <name type="common">Braun's stonewort</name>
    <dbReference type="NCBI Taxonomy" id="69332"/>
    <lineage>
        <taxon>Eukaryota</taxon>
        <taxon>Viridiplantae</taxon>
        <taxon>Streptophyta</taxon>
        <taxon>Charophyceae</taxon>
        <taxon>Charales</taxon>
        <taxon>Characeae</taxon>
        <taxon>Chara</taxon>
    </lineage>
</organism>
<dbReference type="AlphaFoldDB" id="A0A388JKP8"/>
<feature type="compositionally biased region" description="Basic and acidic residues" evidence="1">
    <location>
        <begin position="213"/>
        <end position="226"/>
    </location>
</feature>
<comment type="caution">
    <text evidence="2">The sequence shown here is derived from an EMBL/GenBank/DDBJ whole genome shotgun (WGS) entry which is preliminary data.</text>
</comment>
<feature type="compositionally biased region" description="Basic and acidic residues" evidence="1">
    <location>
        <begin position="128"/>
        <end position="145"/>
    </location>
</feature>
<feature type="region of interest" description="Disordered" evidence="1">
    <location>
        <begin position="94"/>
        <end position="149"/>
    </location>
</feature>
<name>A0A388JKP8_CHABU</name>
<feature type="compositionally biased region" description="Polar residues" evidence="1">
    <location>
        <begin position="108"/>
        <end position="127"/>
    </location>
</feature>
<dbReference type="EMBL" id="BFEA01003750">
    <property type="protein sequence ID" value="GBG45351.1"/>
    <property type="molecule type" value="Genomic_DNA"/>
</dbReference>
<feature type="non-terminal residue" evidence="2">
    <location>
        <position position="1"/>
    </location>
</feature>
<feature type="region of interest" description="Disordered" evidence="1">
    <location>
        <begin position="213"/>
        <end position="331"/>
    </location>
</feature>
<gene>
    <name evidence="2" type="ORF">CBR_g78757</name>
</gene>
<protein>
    <submittedName>
        <fullName evidence="2">Uncharacterized protein</fullName>
    </submittedName>
</protein>
<reference evidence="2 3" key="1">
    <citation type="journal article" date="2018" name="Cell">
        <title>The Chara Genome: Secondary Complexity and Implications for Plant Terrestrialization.</title>
        <authorList>
            <person name="Nishiyama T."/>
            <person name="Sakayama H."/>
            <person name="Vries J.D."/>
            <person name="Buschmann H."/>
            <person name="Saint-Marcoux D."/>
            <person name="Ullrich K.K."/>
            <person name="Haas F.B."/>
            <person name="Vanderstraeten L."/>
            <person name="Becker D."/>
            <person name="Lang D."/>
            <person name="Vosolsobe S."/>
            <person name="Rombauts S."/>
            <person name="Wilhelmsson P.K.I."/>
            <person name="Janitza P."/>
            <person name="Kern R."/>
            <person name="Heyl A."/>
            <person name="Rumpler F."/>
            <person name="Villalobos L.I.A.C."/>
            <person name="Clay J.M."/>
            <person name="Skokan R."/>
            <person name="Toyoda A."/>
            <person name="Suzuki Y."/>
            <person name="Kagoshima H."/>
            <person name="Schijlen E."/>
            <person name="Tajeshwar N."/>
            <person name="Catarino B."/>
            <person name="Hetherington A.J."/>
            <person name="Saltykova A."/>
            <person name="Bonnot C."/>
            <person name="Breuninger H."/>
            <person name="Symeonidi A."/>
            <person name="Radhakrishnan G.V."/>
            <person name="Van Nieuwerburgh F."/>
            <person name="Deforce D."/>
            <person name="Chang C."/>
            <person name="Karol K.G."/>
            <person name="Hedrich R."/>
            <person name="Ulvskov P."/>
            <person name="Glockner G."/>
            <person name="Delwiche C.F."/>
            <person name="Petrasek J."/>
            <person name="Van de Peer Y."/>
            <person name="Friml J."/>
            <person name="Beilby M."/>
            <person name="Dolan L."/>
            <person name="Kohara Y."/>
            <person name="Sugano S."/>
            <person name="Fujiyama A."/>
            <person name="Delaux P.-M."/>
            <person name="Quint M."/>
            <person name="TheiBen G."/>
            <person name="Hagemann M."/>
            <person name="Harholt J."/>
            <person name="Dunand C."/>
            <person name="Zachgo S."/>
            <person name="Langdale J."/>
            <person name="Maumus F."/>
            <person name="Straeten D.V.D."/>
            <person name="Gould S.B."/>
            <person name="Rensing S.A."/>
        </authorList>
    </citation>
    <scope>NUCLEOTIDE SEQUENCE [LARGE SCALE GENOMIC DNA]</scope>
    <source>
        <strain evidence="2 3">S276</strain>
    </source>
</reference>
<evidence type="ECO:0000256" key="1">
    <source>
        <dbReference type="SAM" id="MobiDB-lite"/>
    </source>
</evidence>
<feature type="region of interest" description="Disordered" evidence="1">
    <location>
        <begin position="50"/>
        <end position="72"/>
    </location>
</feature>
<evidence type="ECO:0000313" key="2">
    <source>
        <dbReference type="EMBL" id="GBG45351.1"/>
    </source>
</evidence>
<feature type="compositionally biased region" description="Basic and acidic residues" evidence="1">
    <location>
        <begin position="293"/>
        <end position="319"/>
    </location>
</feature>
<feature type="compositionally biased region" description="Basic and acidic residues" evidence="1">
    <location>
        <begin position="96"/>
        <end position="107"/>
    </location>
</feature>
<proteinExistence type="predicted"/>
<feature type="compositionally biased region" description="Acidic residues" evidence="1">
    <location>
        <begin position="227"/>
        <end position="242"/>
    </location>
</feature>
<feature type="region of interest" description="Disordered" evidence="1">
    <location>
        <begin position="360"/>
        <end position="388"/>
    </location>
</feature>
<keyword evidence="3" id="KW-1185">Reference proteome</keyword>